<dbReference type="SMART" id="SM00448">
    <property type="entry name" value="REC"/>
    <property type="match status" value="1"/>
</dbReference>
<dbReference type="EMBL" id="JADKCH010000007">
    <property type="protein sequence ID" value="MBK8572667.1"/>
    <property type="molecule type" value="Genomic_DNA"/>
</dbReference>
<feature type="domain" description="Sigma-54 factor interaction" evidence="6">
    <location>
        <begin position="130"/>
        <end position="323"/>
    </location>
</feature>
<dbReference type="SUPFAM" id="SSF52172">
    <property type="entry name" value="CheY-like"/>
    <property type="match status" value="1"/>
</dbReference>
<dbReference type="PANTHER" id="PTHR32071">
    <property type="entry name" value="TRANSCRIPTIONAL REGULATORY PROTEIN"/>
    <property type="match status" value="1"/>
</dbReference>
<evidence type="ECO:0000256" key="2">
    <source>
        <dbReference type="ARBA" id="ARBA00022840"/>
    </source>
</evidence>
<dbReference type="PRINTS" id="PR01590">
    <property type="entry name" value="HTHFIS"/>
</dbReference>
<keyword evidence="5" id="KW-0597">Phosphoprotein</keyword>
<dbReference type="Gene3D" id="1.10.10.60">
    <property type="entry name" value="Homeodomain-like"/>
    <property type="match status" value="1"/>
</dbReference>
<dbReference type="CDD" id="cd00156">
    <property type="entry name" value="REC"/>
    <property type="match status" value="1"/>
</dbReference>
<dbReference type="InterPro" id="IPR002197">
    <property type="entry name" value="HTH_Fis"/>
</dbReference>
<dbReference type="Gene3D" id="3.40.50.300">
    <property type="entry name" value="P-loop containing nucleotide triphosphate hydrolases"/>
    <property type="match status" value="1"/>
</dbReference>
<dbReference type="Proteomes" id="UP000709959">
    <property type="component" value="Unassembled WGS sequence"/>
</dbReference>
<evidence type="ECO:0000259" key="7">
    <source>
        <dbReference type="PROSITE" id="PS50110"/>
    </source>
</evidence>
<sequence length="418" mass="45352">MDLLLVEDKDSFRRLLSQALVGSPWKVEAVADPQAALRFLEARPFQVLVTDLRLPGMSGLELIRRARRLHPGLRVVLMSAFGEPKDIVEAMRLGADDFLPKPFDLDAFLALLDRLRALVGAPPPDPAEPWIAHSPAMQALDTALRQAAAARLPVVFRGPRGAGRERSARRLHTLRHPAAPYLSLPAATLGPEGPDLRTLRLLEGGSLFLGGLEHLAPAAAGPLARAMDGEAGCHVEWMGGIDAEGLLAPEIAQRLGALELRVPALTERREDLLALTRMLLDQAARREGRPTPWLERGAERQLLEHAWPGNVRELEVLVGRTLLFSEGRAIRAFPDLGLGLEAPLCLAWPEPGGLEAMLKAVAHAAEAQLLRRAMGGAGGDLPRAAETLGLTMRTLAQRLREHDIPLEDCGDTPLRKAP</sequence>
<keyword evidence="4" id="KW-0804">Transcription</keyword>
<dbReference type="InterPro" id="IPR001789">
    <property type="entry name" value="Sig_transdc_resp-reg_receiver"/>
</dbReference>
<dbReference type="GO" id="GO:0000160">
    <property type="term" value="P:phosphorelay signal transduction system"/>
    <property type="evidence" value="ECO:0007669"/>
    <property type="project" value="InterPro"/>
</dbReference>
<dbReference type="Pfam" id="PF00072">
    <property type="entry name" value="Response_reg"/>
    <property type="match status" value="1"/>
</dbReference>
<dbReference type="PROSITE" id="PS50045">
    <property type="entry name" value="SIGMA54_INTERACT_4"/>
    <property type="match status" value="1"/>
</dbReference>
<evidence type="ECO:0000256" key="1">
    <source>
        <dbReference type="ARBA" id="ARBA00022741"/>
    </source>
</evidence>
<dbReference type="SUPFAM" id="SSF52540">
    <property type="entry name" value="P-loop containing nucleoside triphosphate hydrolases"/>
    <property type="match status" value="1"/>
</dbReference>
<dbReference type="InterPro" id="IPR009057">
    <property type="entry name" value="Homeodomain-like_sf"/>
</dbReference>
<dbReference type="InterPro" id="IPR002078">
    <property type="entry name" value="Sigma_54_int"/>
</dbReference>
<dbReference type="InterPro" id="IPR058031">
    <property type="entry name" value="AAA_lid_NorR"/>
</dbReference>
<feature type="domain" description="Response regulatory" evidence="7">
    <location>
        <begin position="2"/>
        <end position="116"/>
    </location>
</feature>
<dbReference type="InterPro" id="IPR011006">
    <property type="entry name" value="CheY-like_superfamily"/>
</dbReference>
<reference evidence="8 9" key="1">
    <citation type="submission" date="2020-10" db="EMBL/GenBank/DDBJ databases">
        <title>Connecting structure to function with the recovery of over 1000 high-quality activated sludge metagenome-assembled genomes encoding full-length rRNA genes using long-read sequencing.</title>
        <authorList>
            <person name="Singleton C.M."/>
            <person name="Petriglieri F."/>
            <person name="Kristensen J.M."/>
            <person name="Kirkegaard R.H."/>
            <person name="Michaelsen T.Y."/>
            <person name="Andersen M.H."/>
            <person name="Karst S.M."/>
            <person name="Dueholm M.S."/>
            <person name="Nielsen P.H."/>
            <person name="Albertsen M."/>
        </authorList>
    </citation>
    <scope>NUCLEOTIDE SEQUENCE [LARGE SCALE GENOMIC DNA]</scope>
    <source>
        <strain evidence="8">OdNE_18-Q3-R46-58_MAXAC.008</strain>
    </source>
</reference>
<dbReference type="SUPFAM" id="SSF46689">
    <property type="entry name" value="Homeodomain-like"/>
    <property type="match status" value="1"/>
</dbReference>
<keyword evidence="1" id="KW-0547">Nucleotide-binding</keyword>
<dbReference type="InterPro" id="IPR027417">
    <property type="entry name" value="P-loop_NTPase"/>
</dbReference>
<dbReference type="GO" id="GO:0006355">
    <property type="term" value="P:regulation of DNA-templated transcription"/>
    <property type="evidence" value="ECO:0007669"/>
    <property type="project" value="InterPro"/>
</dbReference>
<proteinExistence type="predicted"/>
<protein>
    <submittedName>
        <fullName evidence="8">Sigma-54-dependent Fis family transcriptional regulator</fullName>
    </submittedName>
</protein>
<evidence type="ECO:0000313" key="9">
    <source>
        <dbReference type="Proteomes" id="UP000709959"/>
    </source>
</evidence>
<dbReference type="Pfam" id="PF25601">
    <property type="entry name" value="AAA_lid_14"/>
    <property type="match status" value="1"/>
</dbReference>
<organism evidence="8 9">
    <name type="scientific">Candidatus Geothrix odensensis</name>
    <dbReference type="NCBI Taxonomy" id="2954440"/>
    <lineage>
        <taxon>Bacteria</taxon>
        <taxon>Pseudomonadati</taxon>
        <taxon>Acidobacteriota</taxon>
        <taxon>Holophagae</taxon>
        <taxon>Holophagales</taxon>
        <taxon>Holophagaceae</taxon>
        <taxon>Geothrix</taxon>
    </lineage>
</organism>
<evidence type="ECO:0000256" key="5">
    <source>
        <dbReference type="PROSITE-ProRule" id="PRU00169"/>
    </source>
</evidence>
<dbReference type="Pfam" id="PF02954">
    <property type="entry name" value="HTH_8"/>
    <property type="match status" value="1"/>
</dbReference>
<dbReference type="Gene3D" id="3.40.50.2300">
    <property type="match status" value="1"/>
</dbReference>
<feature type="modified residue" description="4-aspartylphosphate" evidence="5">
    <location>
        <position position="51"/>
    </location>
</feature>
<dbReference type="GO" id="GO:0005524">
    <property type="term" value="F:ATP binding"/>
    <property type="evidence" value="ECO:0007669"/>
    <property type="project" value="UniProtKB-KW"/>
</dbReference>
<accession>A0A936F207</accession>
<evidence type="ECO:0000259" key="6">
    <source>
        <dbReference type="PROSITE" id="PS50045"/>
    </source>
</evidence>
<keyword evidence="2" id="KW-0067">ATP-binding</keyword>
<evidence type="ECO:0000313" key="8">
    <source>
        <dbReference type="EMBL" id="MBK8572667.1"/>
    </source>
</evidence>
<evidence type="ECO:0000256" key="4">
    <source>
        <dbReference type="ARBA" id="ARBA00023163"/>
    </source>
</evidence>
<gene>
    <name evidence="8" type="ORF">IPN91_08470</name>
</gene>
<name>A0A936F207_9BACT</name>
<keyword evidence="3" id="KW-0805">Transcription regulation</keyword>
<dbReference type="GO" id="GO:0043565">
    <property type="term" value="F:sequence-specific DNA binding"/>
    <property type="evidence" value="ECO:0007669"/>
    <property type="project" value="InterPro"/>
</dbReference>
<dbReference type="PROSITE" id="PS50110">
    <property type="entry name" value="RESPONSE_REGULATORY"/>
    <property type="match status" value="1"/>
</dbReference>
<dbReference type="AlphaFoldDB" id="A0A936F207"/>
<comment type="caution">
    <text evidence="8">The sequence shown here is derived from an EMBL/GenBank/DDBJ whole genome shotgun (WGS) entry which is preliminary data.</text>
</comment>
<dbReference type="Gene3D" id="1.10.8.60">
    <property type="match status" value="1"/>
</dbReference>
<evidence type="ECO:0000256" key="3">
    <source>
        <dbReference type="ARBA" id="ARBA00023015"/>
    </source>
</evidence>